<evidence type="ECO:0000313" key="2">
    <source>
        <dbReference type="EMBL" id="CCH69661.1"/>
    </source>
</evidence>
<dbReference type="Proteomes" id="UP000013167">
    <property type="component" value="Unassembled WGS sequence"/>
</dbReference>
<proteinExistence type="predicted"/>
<dbReference type="AlphaFoldDB" id="N0E1K3"/>
<sequence length="95" mass="9714">MARPERSHPAPASATPAKERAPGLGGGTTPLPESAHWIGGSHICDGTPYFFTAPSNTGIPSGFDLNNNGVVGGGDDDFGFGLFPGQYGMVTPRQA</sequence>
<dbReference type="EMBL" id="CAIZ01000098">
    <property type="protein sequence ID" value="CCH69661.1"/>
    <property type="molecule type" value="Genomic_DNA"/>
</dbReference>
<dbReference type="eggNOG" id="COG4222">
    <property type="taxonomic scope" value="Bacteria"/>
</dbReference>
<keyword evidence="3" id="KW-1185">Reference proteome</keyword>
<feature type="region of interest" description="Disordered" evidence="1">
    <location>
        <begin position="1"/>
        <end position="32"/>
    </location>
</feature>
<gene>
    <name evidence="2" type="ORF">BN10_300002</name>
</gene>
<accession>N0E1K3</accession>
<comment type="caution">
    <text evidence="2">The sequence shown here is derived from an EMBL/GenBank/DDBJ whole genome shotgun (WGS) entry which is preliminary data.</text>
</comment>
<evidence type="ECO:0000313" key="3">
    <source>
        <dbReference type="Proteomes" id="UP000013167"/>
    </source>
</evidence>
<organism evidence="2 3">
    <name type="scientific">Phycicoccus elongatus Lp2</name>
    <dbReference type="NCBI Taxonomy" id="1193181"/>
    <lineage>
        <taxon>Bacteria</taxon>
        <taxon>Bacillati</taxon>
        <taxon>Actinomycetota</taxon>
        <taxon>Actinomycetes</taxon>
        <taxon>Micrococcales</taxon>
        <taxon>Intrasporangiaceae</taxon>
        <taxon>Phycicoccus</taxon>
    </lineage>
</organism>
<name>N0E1K3_9MICO</name>
<protein>
    <submittedName>
        <fullName evidence="2">Uncharacterized protein</fullName>
    </submittedName>
</protein>
<dbReference type="HOGENOM" id="CLU_2371775_0_0_11"/>
<evidence type="ECO:0000256" key="1">
    <source>
        <dbReference type="SAM" id="MobiDB-lite"/>
    </source>
</evidence>
<dbReference type="STRING" id="1193181.BN10_300002"/>
<reference evidence="2 3" key="1">
    <citation type="journal article" date="2013" name="ISME J.">
        <title>A metabolic model for members of the genus Tetrasphaera involved in enhanced biological phosphorus removal.</title>
        <authorList>
            <person name="Kristiansen R."/>
            <person name="Nguyen H.T.T."/>
            <person name="Saunders A.M."/>
            <person name="Nielsen J.L."/>
            <person name="Wimmer R."/>
            <person name="Le V.Q."/>
            <person name="McIlroy S.J."/>
            <person name="Petrovski S."/>
            <person name="Seviour R.J."/>
            <person name="Calteau A."/>
            <person name="Nielsen K.L."/>
            <person name="Nielsen P.H."/>
        </authorList>
    </citation>
    <scope>NUCLEOTIDE SEQUENCE [LARGE SCALE GENOMIC DNA]</scope>
    <source>
        <strain evidence="2 3">Lp2</strain>
    </source>
</reference>